<reference evidence="2 3" key="1">
    <citation type="submission" date="2022-07" db="EMBL/GenBank/DDBJ databases">
        <title>Genome Analysis of Selected Gammaproteobacteria from Nigerian Food snails.</title>
        <authorList>
            <person name="Okafor A.C."/>
        </authorList>
    </citation>
    <scope>NUCLEOTIDE SEQUENCE [LARGE SCALE GENOMIC DNA]</scope>
    <source>
        <strain evidence="2 3">Awg 2</strain>
    </source>
</reference>
<dbReference type="InterPro" id="IPR010994">
    <property type="entry name" value="RuvA_2-like"/>
</dbReference>
<dbReference type="Proteomes" id="UP001211689">
    <property type="component" value="Unassembled WGS sequence"/>
</dbReference>
<comment type="caution">
    <text evidence="2">The sequence shown here is derived from an EMBL/GenBank/DDBJ whole genome shotgun (WGS) entry which is preliminary data.</text>
</comment>
<keyword evidence="3" id="KW-1185">Reference proteome</keyword>
<proteinExistence type="predicted"/>
<dbReference type="PANTHER" id="PTHR21180:SF32">
    <property type="entry name" value="ENDONUCLEASE_EXONUCLEASE_PHOSPHATASE FAMILY DOMAIN-CONTAINING PROTEIN 1"/>
    <property type="match status" value="1"/>
</dbReference>
<sequence length="108" mass="11590">MMFRIRIAPLFLVLCSLCFGYSQVAVAAKNDPAVAVASASADSSKLNINTADEAALQEHMIGIGATKARAIVQYREENGAFSSVDDLLEVRGIGVKTLEKSRDKLTTE</sequence>
<evidence type="ECO:0000313" key="2">
    <source>
        <dbReference type="EMBL" id="MDA8484203.1"/>
    </source>
</evidence>
<name>A0ABT4Y5R7_METRE</name>
<accession>A0ABT4Y5R7</accession>
<organism evidence="2 3">
    <name type="scientific">Metapseudomonas resinovorans</name>
    <name type="common">Pseudomonas resinovorans</name>
    <dbReference type="NCBI Taxonomy" id="53412"/>
    <lineage>
        <taxon>Bacteria</taxon>
        <taxon>Pseudomonadati</taxon>
        <taxon>Pseudomonadota</taxon>
        <taxon>Gammaproteobacteria</taxon>
        <taxon>Pseudomonadales</taxon>
        <taxon>Pseudomonadaceae</taxon>
        <taxon>Metapseudomonas</taxon>
    </lineage>
</organism>
<dbReference type="NCBIfam" id="TIGR00426">
    <property type="entry name" value="competence protein ComEA helix-hairpin-helix repeat region"/>
    <property type="match status" value="1"/>
</dbReference>
<keyword evidence="1" id="KW-0732">Signal</keyword>
<evidence type="ECO:0000256" key="1">
    <source>
        <dbReference type="SAM" id="SignalP"/>
    </source>
</evidence>
<dbReference type="InterPro" id="IPR051675">
    <property type="entry name" value="Endo/Exo/Phosphatase_dom_1"/>
</dbReference>
<dbReference type="EMBL" id="JANEWF010000014">
    <property type="protein sequence ID" value="MDA8484203.1"/>
    <property type="molecule type" value="Genomic_DNA"/>
</dbReference>
<gene>
    <name evidence="2" type="ORF">NNO07_14095</name>
</gene>
<evidence type="ECO:0000313" key="3">
    <source>
        <dbReference type="Proteomes" id="UP001211689"/>
    </source>
</evidence>
<feature type="signal peptide" evidence="1">
    <location>
        <begin position="1"/>
        <end position="27"/>
    </location>
</feature>
<dbReference type="Gene3D" id="1.10.150.280">
    <property type="entry name" value="AF1531-like domain"/>
    <property type="match status" value="1"/>
</dbReference>
<dbReference type="Pfam" id="PF12836">
    <property type="entry name" value="HHH_3"/>
    <property type="match status" value="1"/>
</dbReference>
<dbReference type="RefSeq" id="WP_271471118.1">
    <property type="nucleotide sequence ID" value="NZ_JANEWF010000014.1"/>
</dbReference>
<dbReference type="PANTHER" id="PTHR21180">
    <property type="entry name" value="ENDONUCLEASE/EXONUCLEASE/PHOSPHATASE FAMILY DOMAIN-CONTAINING PROTEIN 1"/>
    <property type="match status" value="1"/>
</dbReference>
<dbReference type="InterPro" id="IPR004509">
    <property type="entry name" value="Competence_ComEA_HhH"/>
</dbReference>
<protein>
    <submittedName>
        <fullName evidence="2">Helix-hairpin-helix domain-containing protein</fullName>
    </submittedName>
</protein>
<dbReference type="SUPFAM" id="SSF47781">
    <property type="entry name" value="RuvA domain 2-like"/>
    <property type="match status" value="1"/>
</dbReference>
<feature type="chain" id="PRO_5046468745" evidence="1">
    <location>
        <begin position="28"/>
        <end position="108"/>
    </location>
</feature>